<proteinExistence type="predicted"/>
<reference evidence="2 3" key="1">
    <citation type="submission" date="2021-01" db="EMBL/GenBank/DDBJ databases">
        <title>Whole genome shotgun sequence of Actinoplanes palleronii NBRC 14916.</title>
        <authorList>
            <person name="Komaki H."/>
            <person name="Tamura T."/>
        </authorList>
    </citation>
    <scope>NUCLEOTIDE SEQUENCE [LARGE SCALE GENOMIC DNA]</scope>
    <source>
        <strain evidence="2 3">NBRC 14916</strain>
    </source>
</reference>
<dbReference type="EMBL" id="BOMS01000048">
    <property type="protein sequence ID" value="GIE67408.1"/>
    <property type="molecule type" value="Genomic_DNA"/>
</dbReference>
<name>A0ABQ4B9R0_9ACTN</name>
<sequence>MSIVAADAAGAAAATATAAPSTTVSAAASRRHGRRGTSGRALIVHSSHRDFSSGTKMGALTFMDWILPEGFGVFQFLDRATNAARTA</sequence>
<feature type="region of interest" description="Disordered" evidence="1">
    <location>
        <begin position="1"/>
        <end position="41"/>
    </location>
</feature>
<evidence type="ECO:0000313" key="3">
    <source>
        <dbReference type="Proteomes" id="UP000624709"/>
    </source>
</evidence>
<feature type="compositionally biased region" description="Low complexity" evidence="1">
    <location>
        <begin position="1"/>
        <end position="28"/>
    </location>
</feature>
<accession>A0ABQ4B9R0</accession>
<dbReference type="Proteomes" id="UP000624709">
    <property type="component" value="Unassembled WGS sequence"/>
</dbReference>
<evidence type="ECO:0000256" key="1">
    <source>
        <dbReference type="SAM" id="MobiDB-lite"/>
    </source>
</evidence>
<protein>
    <submittedName>
        <fullName evidence="2">Uncharacterized protein</fullName>
    </submittedName>
</protein>
<organism evidence="2 3">
    <name type="scientific">Actinoplanes palleronii</name>
    <dbReference type="NCBI Taxonomy" id="113570"/>
    <lineage>
        <taxon>Bacteria</taxon>
        <taxon>Bacillati</taxon>
        <taxon>Actinomycetota</taxon>
        <taxon>Actinomycetes</taxon>
        <taxon>Micromonosporales</taxon>
        <taxon>Micromonosporaceae</taxon>
        <taxon>Actinoplanes</taxon>
    </lineage>
</organism>
<gene>
    <name evidence="2" type="ORF">Apa02nite_035160</name>
</gene>
<comment type="caution">
    <text evidence="2">The sequence shown here is derived from an EMBL/GenBank/DDBJ whole genome shotgun (WGS) entry which is preliminary data.</text>
</comment>
<evidence type="ECO:0000313" key="2">
    <source>
        <dbReference type="EMBL" id="GIE67408.1"/>
    </source>
</evidence>
<keyword evidence="3" id="KW-1185">Reference proteome</keyword>